<protein>
    <submittedName>
        <fullName evidence="2">Uncharacterized protein</fullName>
    </submittedName>
</protein>
<feature type="region of interest" description="Disordered" evidence="1">
    <location>
        <begin position="655"/>
        <end position="687"/>
    </location>
</feature>
<evidence type="ECO:0000313" key="3">
    <source>
        <dbReference type="Proteomes" id="UP001213000"/>
    </source>
</evidence>
<evidence type="ECO:0000256" key="1">
    <source>
        <dbReference type="SAM" id="MobiDB-lite"/>
    </source>
</evidence>
<feature type="compositionally biased region" description="Basic residues" evidence="1">
    <location>
        <begin position="734"/>
        <end position="744"/>
    </location>
</feature>
<dbReference type="AlphaFoldDB" id="A0AAD5YQQ1"/>
<feature type="region of interest" description="Disordered" evidence="1">
    <location>
        <begin position="347"/>
        <end position="421"/>
    </location>
</feature>
<proteinExistence type="predicted"/>
<gene>
    <name evidence="2" type="ORF">NP233_g11695</name>
</gene>
<evidence type="ECO:0000313" key="2">
    <source>
        <dbReference type="EMBL" id="KAJ3557624.1"/>
    </source>
</evidence>
<feature type="compositionally biased region" description="Polar residues" evidence="1">
    <location>
        <begin position="655"/>
        <end position="664"/>
    </location>
</feature>
<accession>A0AAD5YQQ1</accession>
<keyword evidence="3" id="KW-1185">Reference proteome</keyword>
<reference evidence="2" key="1">
    <citation type="submission" date="2022-07" db="EMBL/GenBank/DDBJ databases">
        <title>Genome Sequence of Leucocoprinus birnbaumii.</title>
        <authorList>
            <person name="Buettner E."/>
        </authorList>
    </citation>
    <scope>NUCLEOTIDE SEQUENCE</scope>
    <source>
        <strain evidence="2">VT141</strain>
    </source>
</reference>
<dbReference type="Proteomes" id="UP001213000">
    <property type="component" value="Unassembled WGS sequence"/>
</dbReference>
<feature type="region of interest" description="Disordered" evidence="1">
    <location>
        <begin position="705"/>
        <end position="784"/>
    </location>
</feature>
<feature type="compositionally biased region" description="Gly residues" evidence="1">
    <location>
        <begin position="668"/>
        <end position="677"/>
    </location>
</feature>
<dbReference type="EMBL" id="JANIEX010001466">
    <property type="protein sequence ID" value="KAJ3557624.1"/>
    <property type="molecule type" value="Genomic_DNA"/>
</dbReference>
<organism evidence="2 3">
    <name type="scientific">Leucocoprinus birnbaumii</name>
    <dbReference type="NCBI Taxonomy" id="56174"/>
    <lineage>
        <taxon>Eukaryota</taxon>
        <taxon>Fungi</taxon>
        <taxon>Dikarya</taxon>
        <taxon>Basidiomycota</taxon>
        <taxon>Agaricomycotina</taxon>
        <taxon>Agaricomycetes</taxon>
        <taxon>Agaricomycetidae</taxon>
        <taxon>Agaricales</taxon>
        <taxon>Agaricineae</taxon>
        <taxon>Agaricaceae</taxon>
        <taxon>Leucocoprinus</taxon>
    </lineage>
</organism>
<feature type="region of interest" description="Disordered" evidence="1">
    <location>
        <begin position="534"/>
        <end position="558"/>
    </location>
</feature>
<sequence length="932" mass="100632">MVPTRLLRSLIYSTTAFQDIRKHTDRTRNPRAMYQTVSPPLFDIPDFPTLRRVKPLPKRRRTSLNFSSEVNVRNSTGIGSALVSKSNSYSSYISAYHPRPTQSSPSEVTRTSDVLPSAVDGQQSQYDWRLGPDFFLPEEILRVASVLPESRVVDGVSGDGEGDGEEPFLPLEPKPPPSISAPLMMPATPPPLPNISEYDEEAQKQAYRSSYFTSPTKQHINHEGLNLDEHLDPEMTEGELQDRFFLRTETDRLLAHADSLSAKMALRSYYHSMGYGEPEFDTSAGASPAPLTPVSSSGVSHVVANYATTQPNGVETLEGSVGANGVMNTAPSVDLLSGGGYVAVDVGRGRDEVDGDGRGGDYADNASQQGQGNTKKRKVPANVGSSPPHHHHHYSHHSSSSRGAYGNSGYEQAADSDSVNGEEFSFGSGFGLDLGVESLLEDPDSRTLINGVESDVFGPLPGHNGAQSQIEPPRQYPSLQSYRKPKLSPVAQAGLQRKELVKSRKKQLEAIMGDLPASDTLVLDHALSRNFPPLLSFPNSPPSNSPATDSDNGPPRVEPTFVRTGGKGDENFDVGWGWAGVDGKETRVRLSRRRRMRAARAARVGLGRLGRHPDAVPFPTGEFTYSLASATAERLVVMQQEVAKLRNLFATELARQTSKATETVSGTGKSGGGGSGKTGKRRAQQRARTIMNAKSGEQQAEFLDMPQKGAGSPTQPQTPSPQISQTQSQSQTPTRKKGKKKKRSTMANASNPHHLRNYVPSRLPHAAGGGGSAGANHGQGNQSTNANLLWPLALKFLSADLPPRKRKNANANGQNGIGNQSQSSLIVPQEEWICSFCEYNLFFSDEAEYRRGIRNRKKILKRRRRARERAAAAASGVAAAMKNAAGVAPVSEDTQVEDEEYDDGPGYESAASEGAGLRVEDAGGLSNREPPG</sequence>
<comment type="caution">
    <text evidence="2">The sequence shown here is derived from an EMBL/GenBank/DDBJ whole genome shotgun (WGS) entry which is preliminary data.</text>
</comment>
<feature type="compositionally biased region" description="Low complexity" evidence="1">
    <location>
        <begin position="712"/>
        <end position="733"/>
    </location>
</feature>
<name>A0AAD5YQQ1_9AGAR</name>
<feature type="compositionally biased region" description="Basic and acidic residues" evidence="1">
    <location>
        <begin position="347"/>
        <end position="361"/>
    </location>
</feature>
<feature type="compositionally biased region" description="Acidic residues" evidence="1">
    <location>
        <begin position="894"/>
        <end position="905"/>
    </location>
</feature>
<feature type="region of interest" description="Disordered" evidence="1">
    <location>
        <begin position="884"/>
        <end position="932"/>
    </location>
</feature>